<organism evidence="1 2">
    <name type="scientific">Cupriavidus taiwanensis</name>
    <dbReference type="NCBI Taxonomy" id="164546"/>
    <lineage>
        <taxon>Bacteria</taxon>
        <taxon>Pseudomonadati</taxon>
        <taxon>Pseudomonadota</taxon>
        <taxon>Betaproteobacteria</taxon>
        <taxon>Burkholderiales</taxon>
        <taxon>Burkholderiaceae</taxon>
        <taxon>Cupriavidus</taxon>
    </lineage>
</organism>
<reference evidence="1 2" key="1">
    <citation type="submission" date="2018-01" db="EMBL/GenBank/DDBJ databases">
        <authorList>
            <person name="Gaut B.S."/>
            <person name="Morton B.R."/>
            <person name="Clegg M.T."/>
            <person name="Duvall M.R."/>
        </authorList>
    </citation>
    <scope>NUCLEOTIDE SEQUENCE [LARGE SCALE GENOMIC DNA]</scope>
    <source>
        <strain evidence="1">Cupriavidus taiwanensis cmp 52</strain>
    </source>
</reference>
<dbReference type="EMBL" id="OVTA01000082">
    <property type="protein sequence ID" value="SPS02592.1"/>
    <property type="molecule type" value="Genomic_DNA"/>
</dbReference>
<sequence length="82" mass="9379">MRYMLAGSTIHCKHIRRLIMQSIPRLIGTMPTAAHSPSQLFWAKPFSKYRFETLCKQIPPRAAAETLDQPVDVINATIISRR</sequence>
<accession>A0A375JCS3</accession>
<dbReference type="AlphaFoldDB" id="A0A375JCS3"/>
<gene>
    <name evidence="1" type="ORF">CBM2634_U190005</name>
</gene>
<evidence type="ECO:0000313" key="2">
    <source>
        <dbReference type="Proteomes" id="UP000256805"/>
    </source>
</evidence>
<proteinExistence type="predicted"/>
<name>A0A375JCS3_9BURK</name>
<evidence type="ECO:0000313" key="1">
    <source>
        <dbReference type="EMBL" id="SPS02592.1"/>
    </source>
</evidence>
<protein>
    <submittedName>
        <fullName evidence="1">Uncharacterized protein</fullName>
    </submittedName>
</protein>
<dbReference type="Proteomes" id="UP000256805">
    <property type="component" value="Unassembled WGS sequence"/>
</dbReference>